<evidence type="ECO:0008006" key="3">
    <source>
        <dbReference type="Google" id="ProtNLM"/>
    </source>
</evidence>
<dbReference type="RefSeq" id="WP_244350974.1">
    <property type="nucleotide sequence ID" value="NZ_JAFIRA010000030.1"/>
</dbReference>
<name>A0ABT0CCL6_THEVL</name>
<keyword evidence="2" id="KW-1185">Reference proteome</keyword>
<evidence type="ECO:0000313" key="2">
    <source>
        <dbReference type="Proteomes" id="UP000830835"/>
    </source>
</evidence>
<organism evidence="1 2">
    <name type="scientific">Thermostichus vulcanus str. 'Rupite'</name>
    <dbReference type="NCBI Taxonomy" id="2813851"/>
    <lineage>
        <taxon>Bacteria</taxon>
        <taxon>Bacillati</taxon>
        <taxon>Cyanobacteriota</taxon>
        <taxon>Cyanophyceae</taxon>
        <taxon>Thermostichales</taxon>
        <taxon>Thermostichaceae</taxon>
        <taxon>Thermostichus</taxon>
    </lineage>
</organism>
<dbReference type="Gene3D" id="2.40.50.90">
    <property type="match status" value="1"/>
</dbReference>
<dbReference type="EMBL" id="JAFIRA010000030">
    <property type="protein sequence ID" value="MCJ2543526.1"/>
    <property type="molecule type" value="Genomic_DNA"/>
</dbReference>
<dbReference type="SUPFAM" id="SSF50199">
    <property type="entry name" value="Staphylococcal nuclease"/>
    <property type="match status" value="1"/>
</dbReference>
<reference evidence="1" key="1">
    <citation type="submission" date="2021-02" db="EMBL/GenBank/DDBJ databases">
        <title>The CRISPR/cas machinery reduction and long-range gene transfer in the hot spring cyanobacterium Synechococcus.</title>
        <authorList>
            <person name="Dvorak P."/>
            <person name="Jahodarova E."/>
            <person name="Hasler P."/>
            <person name="Poulickova A."/>
        </authorList>
    </citation>
    <scope>NUCLEOTIDE SEQUENCE</scope>
    <source>
        <strain evidence="1">Rupite</strain>
    </source>
</reference>
<evidence type="ECO:0000313" key="1">
    <source>
        <dbReference type="EMBL" id="MCJ2543526.1"/>
    </source>
</evidence>
<dbReference type="Proteomes" id="UP000830835">
    <property type="component" value="Unassembled WGS sequence"/>
</dbReference>
<comment type="caution">
    <text evidence="1">The sequence shown here is derived from an EMBL/GenBank/DDBJ whole genome shotgun (WGS) entry which is preliminary data.</text>
</comment>
<gene>
    <name evidence="1" type="ORF">JX360_11500</name>
</gene>
<dbReference type="InterPro" id="IPR035437">
    <property type="entry name" value="SNase_OB-fold_sf"/>
</dbReference>
<accession>A0ABT0CCL6</accession>
<proteinExistence type="predicted"/>
<protein>
    <recommendedName>
        <fullName evidence="3">TNase-like domain-containing protein</fullName>
    </recommendedName>
</protein>
<sequence>MRSTTIAKSAMQRVKSMMQKSLRSVPASPRRKSLIPSVGRSLVKWGSLLALPLIFSALPSWALTLVARPDLRTLKRAEVIRVVNYNTLLVQIEGDLTLRLVQLIGIDPLPDQINPNWTELREETPLAVYNAGQYLQTSLLGREVFLELDPALAPAPTLPAYVWQANTLINQEMLFLGHGRLSPQTDGLKYGTILSEAASAGERQGRGYWTTYGPR</sequence>